<dbReference type="GO" id="GO:0005524">
    <property type="term" value="F:ATP binding"/>
    <property type="evidence" value="ECO:0007669"/>
    <property type="project" value="UniProtKB-KW"/>
</dbReference>
<sequence length="279" mass="29520">MRSRRSGSWTIGRPRRCAGVFSAWLVAGEGNWRQPVCAAGGGVDTSLVVRNPNAHTGLYFITYSEAGHQFTYHRKGSAASRMGPDDVPADSIARAKLLHVSGISQAISDTACDAVFRAIDVARANGVKVSYDPNLRLKLWPLARARAVIHATAVLADLFLPSFEDAVQLTGLQDPHAIADYYLALGVKLVALKLGQDGVLVATRDERHVLPGFAVETVDTTGAGDTFDGAFVTQWLGGADLVTAARYANAAAALSTTGHGAVAPIPRAAEVRAFLESRA</sequence>
<proteinExistence type="inferred from homology"/>
<organism evidence="7 8">
    <name type="scientific">Symbiobacterium thermophilum</name>
    <dbReference type="NCBI Taxonomy" id="2734"/>
    <lineage>
        <taxon>Bacteria</taxon>
        <taxon>Bacillati</taxon>
        <taxon>Bacillota</taxon>
        <taxon>Clostridia</taxon>
        <taxon>Eubacteriales</taxon>
        <taxon>Symbiobacteriaceae</taxon>
        <taxon>Symbiobacterium</taxon>
    </lineage>
</organism>
<evidence type="ECO:0000256" key="4">
    <source>
        <dbReference type="ARBA" id="ARBA00022777"/>
    </source>
</evidence>
<evidence type="ECO:0000256" key="2">
    <source>
        <dbReference type="ARBA" id="ARBA00022679"/>
    </source>
</evidence>
<dbReference type="EMBL" id="PIUK01000216">
    <property type="protein sequence ID" value="MBY6277655.1"/>
    <property type="molecule type" value="Genomic_DNA"/>
</dbReference>
<keyword evidence="4" id="KW-0418">Kinase</keyword>
<evidence type="ECO:0000256" key="1">
    <source>
        <dbReference type="ARBA" id="ARBA00010688"/>
    </source>
</evidence>
<dbReference type="Proteomes" id="UP000732377">
    <property type="component" value="Unassembled WGS sequence"/>
</dbReference>
<gene>
    <name evidence="7" type="ORF">CWE10_15885</name>
</gene>
<comment type="caution">
    <text evidence="7">The sequence shown here is derived from an EMBL/GenBank/DDBJ whole genome shotgun (WGS) entry which is preliminary data.</text>
</comment>
<accession>A0A953LFJ3</accession>
<protein>
    <submittedName>
        <fullName evidence="7">2-dehydro-3-deoxygluconokinase</fullName>
    </submittedName>
</protein>
<dbReference type="AlphaFoldDB" id="A0A953LFJ3"/>
<dbReference type="SUPFAM" id="SSF53613">
    <property type="entry name" value="Ribokinase-like"/>
    <property type="match status" value="1"/>
</dbReference>
<dbReference type="InterPro" id="IPR029056">
    <property type="entry name" value="Ribokinase-like"/>
</dbReference>
<feature type="domain" description="Carbohydrate kinase PfkB" evidence="6">
    <location>
        <begin position="42"/>
        <end position="266"/>
    </location>
</feature>
<dbReference type="CDD" id="cd01166">
    <property type="entry name" value="KdgK"/>
    <property type="match status" value="1"/>
</dbReference>
<dbReference type="PANTHER" id="PTHR43085:SF1">
    <property type="entry name" value="PSEUDOURIDINE KINASE-RELATED"/>
    <property type="match status" value="1"/>
</dbReference>
<evidence type="ECO:0000313" key="7">
    <source>
        <dbReference type="EMBL" id="MBY6277655.1"/>
    </source>
</evidence>
<dbReference type="InterPro" id="IPR011611">
    <property type="entry name" value="PfkB_dom"/>
</dbReference>
<dbReference type="Pfam" id="PF00294">
    <property type="entry name" value="PfkB"/>
    <property type="match status" value="1"/>
</dbReference>
<keyword evidence="5" id="KW-0067">ATP-binding</keyword>
<dbReference type="InterPro" id="IPR002173">
    <property type="entry name" value="Carboh/pur_kinase_PfkB_CS"/>
</dbReference>
<evidence type="ECO:0000256" key="3">
    <source>
        <dbReference type="ARBA" id="ARBA00022741"/>
    </source>
</evidence>
<dbReference type="Gene3D" id="3.40.1190.20">
    <property type="match status" value="1"/>
</dbReference>
<name>A0A953LFJ3_SYMTR</name>
<reference evidence="7" key="1">
    <citation type="submission" date="2017-11" db="EMBL/GenBank/DDBJ databases">
        <title>Three new genomes from thermophilic consortium.</title>
        <authorList>
            <person name="Quaggio R."/>
            <person name="Amgarten D."/>
            <person name="Setubal J.C."/>
        </authorList>
    </citation>
    <scope>NUCLEOTIDE SEQUENCE</scope>
    <source>
        <strain evidence="7">ZCTH01-B2</strain>
    </source>
</reference>
<dbReference type="GO" id="GO:0016301">
    <property type="term" value="F:kinase activity"/>
    <property type="evidence" value="ECO:0007669"/>
    <property type="project" value="UniProtKB-KW"/>
</dbReference>
<dbReference type="PROSITE" id="PS00584">
    <property type="entry name" value="PFKB_KINASES_2"/>
    <property type="match status" value="1"/>
</dbReference>
<dbReference type="InterPro" id="IPR050306">
    <property type="entry name" value="PfkB_Carbo_kinase"/>
</dbReference>
<evidence type="ECO:0000313" key="8">
    <source>
        <dbReference type="Proteomes" id="UP000732377"/>
    </source>
</evidence>
<evidence type="ECO:0000256" key="5">
    <source>
        <dbReference type="ARBA" id="ARBA00022840"/>
    </source>
</evidence>
<evidence type="ECO:0000259" key="6">
    <source>
        <dbReference type="Pfam" id="PF00294"/>
    </source>
</evidence>
<keyword evidence="2" id="KW-0808">Transferase</keyword>
<keyword evidence="3" id="KW-0547">Nucleotide-binding</keyword>
<comment type="similarity">
    <text evidence="1">Belongs to the carbohydrate kinase PfkB family.</text>
</comment>
<dbReference type="PANTHER" id="PTHR43085">
    <property type="entry name" value="HEXOKINASE FAMILY MEMBER"/>
    <property type="match status" value="1"/>
</dbReference>